<organism evidence="2 3">
    <name type="scientific">Salmonella dublin</name>
    <dbReference type="NCBI Taxonomy" id="98360"/>
    <lineage>
        <taxon>Bacteria</taxon>
        <taxon>Pseudomonadati</taxon>
        <taxon>Pseudomonadota</taxon>
        <taxon>Gammaproteobacteria</taxon>
        <taxon>Enterobacterales</taxon>
        <taxon>Enterobacteriaceae</taxon>
        <taxon>Salmonella</taxon>
    </lineage>
</organism>
<name>A0A7Z1HN84_SALDU</name>
<dbReference type="Proteomes" id="UP000221568">
    <property type="component" value="Unassembled WGS sequence"/>
</dbReference>
<dbReference type="InterPro" id="IPR013785">
    <property type="entry name" value="Aldolase_TIM"/>
</dbReference>
<dbReference type="EC" id="2.2.1.2" evidence="2"/>
<sequence>MGKLNDLAALGQGVWLDFVERKFLAEGSLQKMVDEDALTGVTSNPSIFEKAMGHGDAYDAELAAYDKTNPEAPTIDRYEHLAIL</sequence>
<dbReference type="InterPro" id="IPR018225">
    <property type="entry name" value="Transaldolase_AS"/>
</dbReference>
<evidence type="ECO:0000256" key="1">
    <source>
        <dbReference type="ARBA" id="ARBA00023270"/>
    </source>
</evidence>
<feature type="non-terminal residue" evidence="2">
    <location>
        <position position="84"/>
    </location>
</feature>
<dbReference type="Pfam" id="PF00923">
    <property type="entry name" value="TAL_FSA"/>
    <property type="match status" value="1"/>
</dbReference>
<dbReference type="RefSeq" id="WP_230320565.1">
    <property type="nucleotide sequence ID" value="NZ_PDOM01000760.1"/>
</dbReference>
<dbReference type="InterPro" id="IPR001585">
    <property type="entry name" value="TAL/FSA"/>
</dbReference>
<evidence type="ECO:0000313" key="2">
    <source>
        <dbReference type="EMBL" id="PHP44852.1"/>
    </source>
</evidence>
<evidence type="ECO:0000313" key="3">
    <source>
        <dbReference type="Proteomes" id="UP000221568"/>
    </source>
</evidence>
<dbReference type="GO" id="GO:0005975">
    <property type="term" value="P:carbohydrate metabolic process"/>
    <property type="evidence" value="ECO:0007669"/>
    <property type="project" value="InterPro"/>
</dbReference>
<keyword evidence="1" id="KW-0704">Schiff base</keyword>
<comment type="caution">
    <text evidence="2">The sequence shown here is derived from an EMBL/GenBank/DDBJ whole genome shotgun (WGS) entry which is preliminary data.</text>
</comment>
<proteinExistence type="predicted"/>
<dbReference type="GO" id="GO:0004801">
    <property type="term" value="F:transaldolase activity"/>
    <property type="evidence" value="ECO:0007669"/>
    <property type="project" value="UniProtKB-EC"/>
</dbReference>
<keyword evidence="2" id="KW-0808">Transferase</keyword>
<gene>
    <name evidence="2" type="ORF">CR088_30600</name>
</gene>
<dbReference type="EMBL" id="PDOM01000760">
    <property type="protein sequence ID" value="PHP44852.1"/>
    <property type="molecule type" value="Genomic_DNA"/>
</dbReference>
<dbReference type="PROSITE" id="PS01054">
    <property type="entry name" value="TRANSALDOLASE_1"/>
    <property type="match status" value="1"/>
</dbReference>
<dbReference type="SUPFAM" id="SSF51569">
    <property type="entry name" value="Aldolase"/>
    <property type="match status" value="1"/>
</dbReference>
<dbReference type="Gene3D" id="3.20.20.70">
    <property type="entry name" value="Aldolase class I"/>
    <property type="match status" value="1"/>
</dbReference>
<reference evidence="2 3" key="1">
    <citation type="submission" date="2017-10" db="EMBL/GenBank/DDBJ databases">
        <title>Characterization of the Virulence Potential of Salmonella enterica Isolates Carrying Incompatibility Group FIB Plasmids using Caco-2 Intestinal Epithelial Cells.</title>
        <authorList>
            <person name="Sanad Y."/>
            <person name="Khajanchi B."/>
            <person name="Deck J."/>
            <person name="Cox J."/>
            <person name="Thaker R."/>
            <person name="Han J."/>
            <person name="Nayak R."/>
            <person name="Foley S."/>
        </authorList>
    </citation>
    <scope>NUCLEOTIDE SEQUENCE [LARGE SCALE GENOMIC DNA]</scope>
    <source>
        <strain evidence="2 3">SE853</strain>
    </source>
</reference>
<dbReference type="AlphaFoldDB" id="A0A7Z1HN84"/>
<accession>A0A7Z1HN84</accession>
<protein>
    <submittedName>
        <fullName evidence="2">Transaldolase</fullName>
        <ecNumber evidence="2">2.2.1.2</ecNumber>
    </submittedName>
</protein>